<dbReference type="Pfam" id="PF21172">
    <property type="entry name" value="CueP"/>
    <property type="match status" value="1"/>
</dbReference>
<dbReference type="Gene3D" id="2.60.40.3700">
    <property type="match status" value="1"/>
</dbReference>
<feature type="signal peptide" evidence="1">
    <location>
        <begin position="1"/>
        <end position="27"/>
    </location>
</feature>
<dbReference type="RefSeq" id="WP_012104545.1">
    <property type="nucleotide sequence ID" value="NZ_AP024605.1"/>
</dbReference>
<protein>
    <recommendedName>
        <fullName evidence="4">Copper-binding periplasmic metallochaperone CueP</fullName>
    </recommendedName>
</protein>
<accession>A0A0T9JVR0</accession>
<feature type="chain" id="PRO_5030019061" description="Copper-binding periplasmic metallochaperone CueP" evidence="1">
    <location>
        <begin position="28"/>
        <end position="195"/>
    </location>
</feature>
<dbReference type="eggNOG" id="ENOG502ZBTG">
    <property type="taxonomic scope" value="Bacteria"/>
</dbReference>
<reference evidence="2 3" key="1">
    <citation type="submission" date="2018-06" db="EMBL/GenBank/DDBJ databases">
        <authorList>
            <consortium name="Pathogen Informatics"/>
            <person name="Doyle S."/>
        </authorList>
    </citation>
    <scope>NUCLEOTIDE SEQUENCE [LARGE SCALE GENOMIC DNA]</scope>
    <source>
        <strain evidence="2 3">NCTC8580</strain>
    </source>
</reference>
<evidence type="ECO:0000256" key="1">
    <source>
        <dbReference type="SAM" id="SignalP"/>
    </source>
</evidence>
<organism evidence="2 3">
    <name type="scientific">Yersinia pseudotuberculosis</name>
    <dbReference type="NCBI Taxonomy" id="633"/>
    <lineage>
        <taxon>Bacteria</taxon>
        <taxon>Pseudomonadati</taxon>
        <taxon>Pseudomonadota</taxon>
        <taxon>Gammaproteobacteria</taxon>
        <taxon>Enterobacterales</taxon>
        <taxon>Yersiniaceae</taxon>
        <taxon>Yersinia</taxon>
    </lineage>
</organism>
<evidence type="ECO:0008006" key="4">
    <source>
        <dbReference type="Google" id="ProtNLM"/>
    </source>
</evidence>
<dbReference type="NCBIfam" id="NF038095">
    <property type="entry name" value="met_chaper_CueP"/>
    <property type="match status" value="1"/>
</dbReference>
<dbReference type="EMBL" id="UHJC01000001">
    <property type="protein sequence ID" value="SUP85886.1"/>
    <property type="molecule type" value="Genomic_DNA"/>
</dbReference>
<dbReference type="AlphaFoldDB" id="A0A0T9JVR0"/>
<sequence length="195" mass="21117">MKKTFVVTARLTMMALAAITYSHMASAQSSPSPSVTAQQTDFLAQHGLAGKSAEQMVDAIDQSPQTRPLPYSASVTSAELMLSDGQQKSVYPLGDKFYLSFAPYINQTHPCFNHSLSGCRGELANTPFEVKITDNSGNVIMHQQVTSYQNGFIGVWLPRNIEGTLEVSYQGLTAVSPFATGAESQTCLTTLQLQK</sequence>
<dbReference type="InterPro" id="IPR047808">
    <property type="entry name" value="CueP-like"/>
</dbReference>
<proteinExistence type="predicted"/>
<dbReference type="Proteomes" id="UP000255087">
    <property type="component" value="Unassembled WGS sequence"/>
</dbReference>
<evidence type="ECO:0000313" key="2">
    <source>
        <dbReference type="EMBL" id="SUP85886.1"/>
    </source>
</evidence>
<keyword evidence="1" id="KW-0732">Signal</keyword>
<gene>
    <name evidence="2" type="ORF">NCTC8580_03929</name>
</gene>
<dbReference type="NCBIfam" id="NF038094">
    <property type="entry name" value="CueP_fam"/>
    <property type="match status" value="1"/>
</dbReference>
<evidence type="ECO:0000313" key="3">
    <source>
        <dbReference type="Proteomes" id="UP000255087"/>
    </source>
</evidence>
<name>A0A0T9JVR0_YERPU</name>